<proteinExistence type="predicted"/>
<accession>A0A103YLS6</accession>
<dbReference type="Proteomes" id="UP000243975">
    <property type="component" value="Unassembled WGS sequence"/>
</dbReference>
<keyword evidence="2" id="KW-1185">Reference proteome</keyword>
<protein>
    <submittedName>
        <fullName evidence="1">Uncharacterized protein</fullName>
    </submittedName>
</protein>
<evidence type="ECO:0000313" key="1">
    <source>
        <dbReference type="EMBL" id="KVI11510.1"/>
    </source>
</evidence>
<sequence length="63" mass="7304">MFTIFSSFSMSSLALPGIVMYPNFVISLSVDKVEVFYLNNFVDRFLKEKTPTIFKSWLANEKN</sequence>
<name>A0A103YLS6_CYNCS</name>
<dbReference type="Gramene" id="KVI11510">
    <property type="protein sequence ID" value="KVI11510"/>
    <property type="gene ID" value="Ccrd_010080"/>
</dbReference>
<reference evidence="1 2" key="1">
    <citation type="journal article" date="2016" name="Sci. Rep.">
        <title>The genome sequence of the outbreeding globe artichoke constructed de novo incorporating a phase-aware low-pass sequencing strategy of F1 progeny.</title>
        <authorList>
            <person name="Scaglione D."/>
            <person name="Reyes-Chin-Wo S."/>
            <person name="Acquadro A."/>
            <person name="Froenicke L."/>
            <person name="Portis E."/>
            <person name="Beitel C."/>
            <person name="Tirone M."/>
            <person name="Mauro R."/>
            <person name="Lo Monaco A."/>
            <person name="Mauromicale G."/>
            <person name="Faccioli P."/>
            <person name="Cattivelli L."/>
            <person name="Rieseberg L."/>
            <person name="Michelmore R."/>
            <person name="Lanteri S."/>
        </authorList>
    </citation>
    <scope>NUCLEOTIDE SEQUENCE [LARGE SCALE GENOMIC DNA]</scope>
    <source>
        <strain evidence="1">2C</strain>
    </source>
</reference>
<dbReference type="EMBL" id="LEKV01000103">
    <property type="protein sequence ID" value="KVI11510.1"/>
    <property type="molecule type" value="Genomic_DNA"/>
</dbReference>
<comment type="caution">
    <text evidence="1">The sequence shown here is derived from an EMBL/GenBank/DDBJ whole genome shotgun (WGS) entry which is preliminary data.</text>
</comment>
<evidence type="ECO:0000313" key="2">
    <source>
        <dbReference type="Proteomes" id="UP000243975"/>
    </source>
</evidence>
<dbReference type="AlphaFoldDB" id="A0A103YLS6"/>
<gene>
    <name evidence="1" type="ORF">Ccrd_010080</name>
</gene>
<organism evidence="1 2">
    <name type="scientific">Cynara cardunculus var. scolymus</name>
    <name type="common">Globe artichoke</name>
    <name type="synonym">Cynara scolymus</name>
    <dbReference type="NCBI Taxonomy" id="59895"/>
    <lineage>
        <taxon>Eukaryota</taxon>
        <taxon>Viridiplantae</taxon>
        <taxon>Streptophyta</taxon>
        <taxon>Embryophyta</taxon>
        <taxon>Tracheophyta</taxon>
        <taxon>Spermatophyta</taxon>
        <taxon>Magnoliopsida</taxon>
        <taxon>eudicotyledons</taxon>
        <taxon>Gunneridae</taxon>
        <taxon>Pentapetalae</taxon>
        <taxon>asterids</taxon>
        <taxon>campanulids</taxon>
        <taxon>Asterales</taxon>
        <taxon>Asteraceae</taxon>
        <taxon>Carduoideae</taxon>
        <taxon>Cardueae</taxon>
        <taxon>Carduinae</taxon>
        <taxon>Cynara</taxon>
    </lineage>
</organism>